<organism evidence="8 9">
    <name type="scientific">Naegleria fowleri</name>
    <name type="common">Brain eating amoeba</name>
    <dbReference type="NCBI Taxonomy" id="5763"/>
    <lineage>
        <taxon>Eukaryota</taxon>
        <taxon>Discoba</taxon>
        <taxon>Heterolobosea</taxon>
        <taxon>Tetramitia</taxon>
        <taxon>Eutetramitia</taxon>
        <taxon>Vahlkampfiidae</taxon>
        <taxon>Naegleria</taxon>
    </lineage>
</organism>
<dbReference type="VEuPathDB" id="AmoebaDB:NfTy_024090"/>
<dbReference type="PANTHER" id="PTHR13906:SF4">
    <property type="entry name" value="LYSOPHOSPHOLIPID ACYLTRANSFERASE 6"/>
    <property type="match status" value="1"/>
</dbReference>
<keyword evidence="5 7" id="KW-0472">Membrane</keyword>
<keyword evidence="6" id="KW-0012">Acyltransferase</keyword>
<evidence type="ECO:0000256" key="7">
    <source>
        <dbReference type="SAM" id="Phobius"/>
    </source>
</evidence>
<accession>A0A6A5BVR8</accession>
<evidence type="ECO:0000256" key="3">
    <source>
        <dbReference type="ARBA" id="ARBA00022692"/>
    </source>
</evidence>
<dbReference type="InterPro" id="IPR049941">
    <property type="entry name" value="LPLAT_7/PORCN-like"/>
</dbReference>
<feature type="transmembrane region" description="Helical" evidence="7">
    <location>
        <begin position="515"/>
        <end position="535"/>
    </location>
</feature>
<keyword evidence="2" id="KW-0808">Transferase</keyword>
<feature type="transmembrane region" description="Helical" evidence="7">
    <location>
        <begin position="114"/>
        <end position="132"/>
    </location>
</feature>
<dbReference type="Proteomes" id="UP000444721">
    <property type="component" value="Unassembled WGS sequence"/>
</dbReference>
<dbReference type="AlphaFoldDB" id="A0A6A5BVR8"/>
<proteinExistence type="predicted"/>
<dbReference type="GeneID" id="68119792"/>
<dbReference type="OrthoDB" id="286734at2759"/>
<reference evidence="8 9" key="1">
    <citation type="journal article" date="2019" name="Sci. Rep.">
        <title>Nanopore sequencing improves the draft genome of the human pathogenic amoeba Naegleria fowleri.</title>
        <authorList>
            <person name="Liechti N."/>
            <person name="Schurch N."/>
            <person name="Bruggmann R."/>
            <person name="Wittwer M."/>
        </authorList>
    </citation>
    <scope>NUCLEOTIDE SEQUENCE [LARGE SCALE GENOMIC DNA]</scope>
    <source>
        <strain evidence="8 9">ATCC 30894</strain>
    </source>
</reference>
<gene>
    <name evidence="8" type="ORF">FDP41_012577</name>
</gene>
<evidence type="ECO:0000256" key="1">
    <source>
        <dbReference type="ARBA" id="ARBA00004141"/>
    </source>
</evidence>
<name>A0A6A5BVR8_NAEFO</name>
<protein>
    <submittedName>
        <fullName evidence="8">Uncharacterized protein</fullName>
    </submittedName>
</protein>
<dbReference type="OMA" id="WHGTRPG"/>
<evidence type="ECO:0000313" key="9">
    <source>
        <dbReference type="Proteomes" id="UP000444721"/>
    </source>
</evidence>
<dbReference type="GO" id="GO:0016746">
    <property type="term" value="F:acyltransferase activity"/>
    <property type="evidence" value="ECO:0007669"/>
    <property type="project" value="UniProtKB-KW"/>
</dbReference>
<feature type="transmembrane region" description="Helical" evidence="7">
    <location>
        <begin position="85"/>
        <end position="102"/>
    </location>
</feature>
<comment type="caution">
    <text evidence="8">The sequence shown here is derived from an EMBL/GenBank/DDBJ whole genome shotgun (WGS) entry which is preliminary data.</text>
</comment>
<dbReference type="EMBL" id="VFQX01000015">
    <property type="protein sequence ID" value="KAF0981317.1"/>
    <property type="molecule type" value="Genomic_DNA"/>
</dbReference>
<feature type="transmembrane region" description="Helical" evidence="7">
    <location>
        <begin position="427"/>
        <end position="445"/>
    </location>
</feature>
<dbReference type="PANTHER" id="PTHR13906">
    <property type="entry name" value="PORCUPINE"/>
    <property type="match status" value="1"/>
</dbReference>
<feature type="transmembrane region" description="Helical" evidence="7">
    <location>
        <begin position="275"/>
        <end position="296"/>
    </location>
</feature>
<dbReference type="VEuPathDB" id="AmoebaDB:NF0068780"/>
<feature type="transmembrane region" description="Helical" evidence="7">
    <location>
        <begin position="477"/>
        <end position="503"/>
    </location>
</feature>
<dbReference type="GO" id="GO:0030258">
    <property type="term" value="P:lipid modification"/>
    <property type="evidence" value="ECO:0007669"/>
    <property type="project" value="TreeGrafter"/>
</dbReference>
<evidence type="ECO:0000256" key="2">
    <source>
        <dbReference type="ARBA" id="ARBA00022679"/>
    </source>
</evidence>
<feature type="transmembrane region" description="Helical" evidence="7">
    <location>
        <begin position="316"/>
        <end position="336"/>
    </location>
</feature>
<evidence type="ECO:0000256" key="5">
    <source>
        <dbReference type="ARBA" id="ARBA00023136"/>
    </source>
</evidence>
<dbReference type="InterPro" id="IPR004299">
    <property type="entry name" value="MBOAT_fam"/>
</dbReference>
<comment type="subcellular location">
    <subcellularLocation>
        <location evidence="1">Membrane</location>
        <topology evidence="1">Multi-pass membrane protein</topology>
    </subcellularLocation>
</comment>
<dbReference type="Pfam" id="PF03062">
    <property type="entry name" value="MBOAT"/>
    <property type="match status" value="1"/>
</dbReference>
<feature type="transmembrane region" description="Helical" evidence="7">
    <location>
        <begin position="163"/>
        <end position="179"/>
    </location>
</feature>
<dbReference type="GO" id="GO:0016020">
    <property type="term" value="C:membrane"/>
    <property type="evidence" value="ECO:0007669"/>
    <property type="project" value="UniProtKB-SubCell"/>
</dbReference>
<evidence type="ECO:0000313" key="8">
    <source>
        <dbReference type="EMBL" id="KAF0981317.1"/>
    </source>
</evidence>
<dbReference type="RefSeq" id="XP_044566030.1">
    <property type="nucleotide sequence ID" value="XM_044703111.1"/>
</dbReference>
<sequence length="546" mass="63418">MAQTTPPNPMHVVNFSLLPRLTSSHPNFLTPCEGLVAPTNYACYGVKYVQQHLLEPIGEPVYPYFKPIYDVLDEKGGAIGLKSDQTIFVLMMVFTYVFSFVYRMLFNHRAMKEATFLKTLYLVAVGLFYAIFTFGYEGFHAIACCFISYLCMMVLPKSISSKVVFVFVWTYLSLAHFVRMQLDFTSQRVDYSAMLMMMVLRISSCSFNFTDGQNPNAKEELDESLVESSISKIPSFLEYIAFCFYFPALLAGPPFDFKYFQQYLRHYDMDTIPFYGRGLIYNTVMIFISFAGFTQIDRFDREFIMNNREAFSSMPLLNKIVFILLMVEFFKFRYFMVWHICQGSGWLAGFGYDPKKKDWSAVTQIDFWAFELATSPYLLSIHWNIGVHKWVKKYVYLRNQKKGSRPGTKEVFQTFLVIAFWHGFYPGYYIFFVLAGVGVEFGRIFRLMFRKRFIPDDYTFDVYKPIQSLKKINLTIALYNIAAYVATQAGTNYIAASFVLLSIDHSVFIWKETYGGPIFVGIVLYFILKMFYGNVTSSSEKAKKQQ</sequence>
<evidence type="ECO:0000256" key="4">
    <source>
        <dbReference type="ARBA" id="ARBA00022989"/>
    </source>
</evidence>
<feature type="transmembrane region" description="Helical" evidence="7">
    <location>
        <begin position="236"/>
        <end position="255"/>
    </location>
</feature>
<keyword evidence="4 7" id="KW-1133">Transmembrane helix</keyword>
<dbReference type="VEuPathDB" id="AmoebaDB:FDP41_012577"/>
<keyword evidence="3 7" id="KW-0812">Transmembrane</keyword>
<evidence type="ECO:0000256" key="6">
    <source>
        <dbReference type="ARBA" id="ARBA00023315"/>
    </source>
</evidence>
<keyword evidence="9" id="KW-1185">Reference proteome</keyword>